<dbReference type="InterPro" id="IPR018186">
    <property type="entry name" value="TF_T-box_CS"/>
</dbReference>
<evidence type="ECO:0000259" key="28">
    <source>
        <dbReference type="PROSITE" id="PS50975"/>
    </source>
</evidence>
<keyword evidence="19" id="KW-0464">Manganese</keyword>
<dbReference type="GO" id="GO:0003700">
    <property type="term" value="F:DNA-binding transcription factor activity"/>
    <property type="evidence" value="ECO:0007669"/>
    <property type="project" value="InterPro"/>
</dbReference>
<reference evidence="32 33" key="1">
    <citation type="submission" date="2024-04" db="EMBL/GenBank/DDBJ databases">
        <authorList>
            <person name="Waldvogel A.-M."/>
            <person name="Schoenle A."/>
        </authorList>
    </citation>
    <scope>NUCLEOTIDE SEQUENCE [LARGE SCALE GENOMIC DNA]</scope>
</reference>
<evidence type="ECO:0000256" key="1">
    <source>
        <dbReference type="ARBA" id="ARBA00001953"/>
    </source>
</evidence>
<dbReference type="SUPFAM" id="SSF51230">
    <property type="entry name" value="Single hybrid motif"/>
    <property type="match status" value="1"/>
</dbReference>
<accession>A0AAV2J812</accession>
<comment type="pathway">
    <text evidence="3">Lipid metabolism; malonyl-CoA biosynthesis; malonyl-CoA from acetyl-CoA: step 1/1.</text>
</comment>
<protein>
    <recommendedName>
        <fullName evidence="4">acetyl-CoA carboxylase</fullName>
        <ecNumber evidence="4">6.4.1.2</ecNumber>
    </recommendedName>
</protein>
<organism evidence="32 33">
    <name type="scientific">Knipowitschia caucasica</name>
    <name type="common">Caucasian dwarf goby</name>
    <name type="synonym">Pomatoschistus caucasicus</name>
    <dbReference type="NCBI Taxonomy" id="637954"/>
    <lineage>
        <taxon>Eukaryota</taxon>
        <taxon>Metazoa</taxon>
        <taxon>Chordata</taxon>
        <taxon>Craniata</taxon>
        <taxon>Vertebrata</taxon>
        <taxon>Euteleostomi</taxon>
        <taxon>Actinopterygii</taxon>
        <taxon>Neopterygii</taxon>
        <taxon>Teleostei</taxon>
        <taxon>Neoteleostei</taxon>
        <taxon>Acanthomorphata</taxon>
        <taxon>Gobiaria</taxon>
        <taxon>Gobiiformes</taxon>
        <taxon>Gobioidei</taxon>
        <taxon>Gobiidae</taxon>
        <taxon>Gobiinae</taxon>
        <taxon>Knipowitschia</taxon>
    </lineage>
</organism>
<evidence type="ECO:0000259" key="27">
    <source>
        <dbReference type="PROSITE" id="PS50968"/>
    </source>
</evidence>
<dbReference type="InterPro" id="IPR000089">
    <property type="entry name" value="Biotin_lipoyl"/>
</dbReference>
<dbReference type="GO" id="GO:0005524">
    <property type="term" value="F:ATP binding"/>
    <property type="evidence" value="ECO:0007669"/>
    <property type="project" value="UniProtKB-UniRule"/>
</dbReference>
<dbReference type="PROSITE" id="PS00866">
    <property type="entry name" value="CPSASE_1"/>
    <property type="match status" value="1"/>
</dbReference>
<comment type="subcellular location">
    <subcellularLocation>
        <location evidence="2">Cytoplasm</location>
    </subcellularLocation>
    <subcellularLocation>
        <location evidence="23">Nucleus</location>
    </subcellularLocation>
</comment>
<dbReference type="SUPFAM" id="SSF49417">
    <property type="entry name" value="p53-like transcription factors"/>
    <property type="match status" value="1"/>
</dbReference>
<keyword evidence="21" id="KW-0092">Biotin</keyword>
<evidence type="ECO:0000256" key="19">
    <source>
        <dbReference type="ARBA" id="ARBA00023211"/>
    </source>
</evidence>
<dbReference type="InterPro" id="IPR011763">
    <property type="entry name" value="COA_CT_C"/>
</dbReference>
<evidence type="ECO:0000256" key="20">
    <source>
        <dbReference type="ARBA" id="ARBA00023242"/>
    </source>
</evidence>
<keyword evidence="17" id="KW-0275">Fatty acid biosynthesis</keyword>
<dbReference type="PROSITE" id="PS50979">
    <property type="entry name" value="BC"/>
    <property type="match status" value="1"/>
</dbReference>
<dbReference type="SUPFAM" id="SSF51246">
    <property type="entry name" value="Rudiment single hybrid motif"/>
    <property type="match status" value="1"/>
</dbReference>
<evidence type="ECO:0000256" key="9">
    <source>
        <dbReference type="ARBA" id="ARBA00022723"/>
    </source>
</evidence>
<dbReference type="InterPro" id="IPR049076">
    <property type="entry name" value="ACCA"/>
</dbReference>
<keyword evidence="6" id="KW-0444">Lipid biosynthesis</keyword>
<dbReference type="GO" id="GO:0006633">
    <property type="term" value="P:fatty acid biosynthetic process"/>
    <property type="evidence" value="ECO:0007669"/>
    <property type="project" value="UniProtKB-KW"/>
</dbReference>
<dbReference type="SMART" id="SM00878">
    <property type="entry name" value="Biotin_carb_C"/>
    <property type="match status" value="1"/>
</dbReference>
<dbReference type="Gene3D" id="2.60.40.820">
    <property type="entry name" value="Transcription factor, T-box"/>
    <property type="match status" value="2"/>
</dbReference>
<dbReference type="EC" id="6.4.1.2" evidence="4"/>
<dbReference type="InterPro" id="IPR034733">
    <property type="entry name" value="AcCoA_carboxyl_beta"/>
</dbReference>
<dbReference type="GO" id="GO:0003677">
    <property type="term" value="F:DNA binding"/>
    <property type="evidence" value="ECO:0007669"/>
    <property type="project" value="UniProtKB-UniRule"/>
</dbReference>
<dbReference type="InterPro" id="IPR029045">
    <property type="entry name" value="ClpP/crotonase-like_dom_sf"/>
</dbReference>
<dbReference type="Gene3D" id="3.90.1770.10">
    <property type="entry name" value="PreATP-grasp domain"/>
    <property type="match status" value="1"/>
</dbReference>
<name>A0AAV2J812_KNICA</name>
<keyword evidence="13" id="KW-0007">Acetylation</keyword>
<evidence type="ECO:0000256" key="16">
    <source>
        <dbReference type="ARBA" id="ARBA00023125"/>
    </source>
</evidence>
<dbReference type="FunFam" id="3.30.470.20:FF:000005">
    <property type="entry name" value="Acetyl-CoA carboxylase 1"/>
    <property type="match status" value="1"/>
</dbReference>
<evidence type="ECO:0000259" key="30">
    <source>
        <dbReference type="PROSITE" id="PS50980"/>
    </source>
</evidence>
<feature type="region of interest" description="Disordered" evidence="25">
    <location>
        <begin position="454"/>
        <end position="481"/>
    </location>
</feature>
<dbReference type="FunFam" id="2.40.50.100:FF:000005">
    <property type="entry name" value="Acetyl-CoA carboxylase 1"/>
    <property type="match status" value="1"/>
</dbReference>
<dbReference type="FunFam" id="2.60.40.820:FF:000014">
    <property type="entry name" value="Optomotor-blind protein"/>
    <property type="match status" value="1"/>
</dbReference>
<evidence type="ECO:0000256" key="18">
    <source>
        <dbReference type="ARBA" id="ARBA00023163"/>
    </source>
</evidence>
<dbReference type="InterPro" id="IPR011053">
    <property type="entry name" value="Single_hybrid_motif"/>
</dbReference>
<dbReference type="GO" id="GO:0046872">
    <property type="term" value="F:metal ion binding"/>
    <property type="evidence" value="ECO:0007669"/>
    <property type="project" value="UniProtKB-KW"/>
</dbReference>
<dbReference type="InterPro" id="IPR005481">
    <property type="entry name" value="BC-like_N"/>
</dbReference>
<dbReference type="PROSITE" id="PS01264">
    <property type="entry name" value="TBOX_2"/>
    <property type="match status" value="1"/>
</dbReference>
<feature type="region of interest" description="Disordered" evidence="25">
    <location>
        <begin position="357"/>
        <end position="381"/>
    </location>
</feature>
<evidence type="ECO:0000256" key="17">
    <source>
        <dbReference type="ARBA" id="ARBA00023160"/>
    </source>
</evidence>
<keyword evidence="15" id="KW-0443">Lipid metabolism</keyword>
<dbReference type="SUPFAM" id="SSF56059">
    <property type="entry name" value="Glutathione synthetase ATP-binding domain-like"/>
    <property type="match status" value="1"/>
</dbReference>
<keyword evidence="7" id="KW-0597">Phosphoprotein</keyword>
<evidence type="ECO:0000256" key="11">
    <source>
        <dbReference type="ARBA" id="ARBA00022832"/>
    </source>
</evidence>
<evidence type="ECO:0000259" key="26">
    <source>
        <dbReference type="PROSITE" id="PS50252"/>
    </source>
</evidence>
<dbReference type="PROSITE" id="PS50989">
    <property type="entry name" value="COA_CT_CTER"/>
    <property type="match status" value="1"/>
</dbReference>
<dbReference type="PROSITE" id="PS00188">
    <property type="entry name" value="BIOTIN"/>
    <property type="match status" value="1"/>
</dbReference>
<evidence type="ECO:0000256" key="22">
    <source>
        <dbReference type="ARBA" id="ARBA00023268"/>
    </source>
</evidence>
<dbReference type="GO" id="GO:0005634">
    <property type="term" value="C:nucleus"/>
    <property type="evidence" value="ECO:0007669"/>
    <property type="project" value="UniProtKB-SubCell"/>
</dbReference>
<dbReference type="InterPro" id="IPR016185">
    <property type="entry name" value="PreATP-grasp_dom_sf"/>
</dbReference>
<keyword evidence="22" id="KW-0511">Multifunctional enzyme</keyword>
<keyword evidence="18" id="KW-0804">Transcription</keyword>
<dbReference type="PROSITE" id="PS50975">
    <property type="entry name" value="ATP_GRASP"/>
    <property type="match status" value="1"/>
</dbReference>
<dbReference type="Pfam" id="PF02785">
    <property type="entry name" value="Biotin_carb_C"/>
    <property type="match status" value="1"/>
</dbReference>
<dbReference type="InterPro" id="IPR005482">
    <property type="entry name" value="Biotin_COase_C"/>
</dbReference>
<feature type="domain" description="CoA carboxyltransferase N-terminal" evidence="30">
    <location>
        <begin position="1989"/>
        <end position="2327"/>
    </location>
</feature>
<evidence type="ECO:0000256" key="15">
    <source>
        <dbReference type="ARBA" id="ARBA00023098"/>
    </source>
</evidence>
<evidence type="ECO:0000256" key="6">
    <source>
        <dbReference type="ARBA" id="ARBA00022516"/>
    </source>
</evidence>
<evidence type="ECO:0000256" key="21">
    <source>
        <dbReference type="ARBA" id="ARBA00023267"/>
    </source>
</evidence>
<evidence type="ECO:0000256" key="8">
    <source>
        <dbReference type="ARBA" id="ARBA00022598"/>
    </source>
</evidence>
<dbReference type="PANTHER" id="PTHR45728:SF5">
    <property type="entry name" value="ACETYL-COA CARBOXYLASE 1"/>
    <property type="match status" value="1"/>
</dbReference>
<keyword evidence="16 23" id="KW-0238">DNA-binding</keyword>
<dbReference type="InterPro" id="IPR011761">
    <property type="entry name" value="ATP-grasp"/>
</dbReference>
<dbReference type="InterPro" id="IPR011764">
    <property type="entry name" value="Biotin_carboxylation_dom"/>
</dbReference>
<feature type="domain" description="ATP-grasp" evidence="28">
    <location>
        <begin position="694"/>
        <end position="885"/>
    </location>
</feature>
<evidence type="ECO:0000256" key="13">
    <source>
        <dbReference type="ARBA" id="ARBA00022990"/>
    </source>
</evidence>
<dbReference type="PANTHER" id="PTHR45728">
    <property type="entry name" value="ACETYL-COA CARBOXYLASE, ISOFORM A"/>
    <property type="match status" value="1"/>
</dbReference>
<dbReference type="PROSITE" id="PS50980">
    <property type="entry name" value="COA_CT_NTER"/>
    <property type="match status" value="1"/>
</dbReference>
<dbReference type="GO" id="GO:0005739">
    <property type="term" value="C:mitochondrion"/>
    <property type="evidence" value="ECO:0007669"/>
    <property type="project" value="TreeGrafter"/>
</dbReference>
<dbReference type="Gene3D" id="3.30.470.20">
    <property type="entry name" value="ATP-grasp fold, B domain"/>
    <property type="match status" value="1"/>
</dbReference>
<dbReference type="Gene3D" id="3.90.226.10">
    <property type="entry name" value="2-enoyl-CoA Hydratase, Chain A, domain 1"/>
    <property type="match status" value="2"/>
</dbReference>
<proteinExistence type="predicted"/>
<dbReference type="PROSITE" id="PS50252">
    <property type="entry name" value="TBOX_3"/>
    <property type="match status" value="1"/>
</dbReference>
<keyword evidence="5" id="KW-0963">Cytoplasm</keyword>
<evidence type="ECO:0000313" key="32">
    <source>
        <dbReference type="EMBL" id="CAL1573766.1"/>
    </source>
</evidence>
<dbReference type="InterPro" id="IPR001882">
    <property type="entry name" value="Biotin_BS"/>
</dbReference>
<dbReference type="FunFam" id="3.40.50.20:FF:000005">
    <property type="entry name" value="acetyl-CoA carboxylase isoform X2"/>
    <property type="match status" value="1"/>
</dbReference>
<dbReference type="Pfam" id="PF02786">
    <property type="entry name" value="CPSase_L_D2"/>
    <property type="match status" value="1"/>
</dbReference>
<evidence type="ECO:0000256" key="12">
    <source>
        <dbReference type="ARBA" id="ARBA00022840"/>
    </source>
</evidence>
<keyword evidence="12 24" id="KW-0067">ATP-binding</keyword>
<dbReference type="FunFam" id="3.90.1770.10:FF:000001">
    <property type="entry name" value="acetyl-CoA carboxylase 1"/>
    <property type="match status" value="1"/>
</dbReference>
<feature type="domain" description="Biotin carboxylation" evidence="29">
    <location>
        <begin position="536"/>
        <end position="1037"/>
    </location>
</feature>
<dbReference type="Pfam" id="PF00364">
    <property type="entry name" value="Biotin_lipoyl"/>
    <property type="match status" value="1"/>
</dbReference>
<dbReference type="Gene3D" id="2.40.50.100">
    <property type="match status" value="1"/>
</dbReference>
<dbReference type="PROSITE" id="PS00867">
    <property type="entry name" value="CPSASE_2"/>
    <property type="match status" value="1"/>
</dbReference>
<evidence type="ECO:0000256" key="23">
    <source>
        <dbReference type="PROSITE-ProRule" id="PRU00201"/>
    </source>
</evidence>
<evidence type="ECO:0000256" key="4">
    <source>
        <dbReference type="ARBA" id="ARBA00013058"/>
    </source>
</evidence>
<dbReference type="InterPro" id="IPR011054">
    <property type="entry name" value="Rudment_hybrid_motif"/>
</dbReference>
<dbReference type="SMART" id="SM00425">
    <property type="entry name" value="TBOX"/>
    <property type="match status" value="1"/>
</dbReference>
<feature type="compositionally biased region" description="Basic and acidic residues" evidence="25">
    <location>
        <begin position="455"/>
        <end position="469"/>
    </location>
</feature>
<evidence type="ECO:0000256" key="10">
    <source>
        <dbReference type="ARBA" id="ARBA00022741"/>
    </source>
</evidence>
<dbReference type="EMBL" id="OZ035833">
    <property type="protein sequence ID" value="CAL1573766.1"/>
    <property type="molecule type" value="Genomic_DNA"/>
</dbReference>
<feature type="compositionally biased region" description="Low complexity" evidence="25">
    <location>
        <begin position="470"/>
        <end position="480"/>
    </location>
</feature>
<dbReference type="InterPro" id="IPR005479">
    <property type="entry name" value="CPAse_ATP-bd"/>
</dbReference>
<evidence type="ECO:0000256" key="3">
    <source>
        <dbReference type="ARBA" id="ARBA00004956"/>
    </source>
</evidence>
<dbReference type="Pfam" id="PF00289">
    <property type="entry name" value="Biotin_carb_N"/>
    <property type="match status" value="1"/>
</dbReference>
<dbReference type="InterPro" id="IPR013537">
    <property type="entry name" value="AcCoA_COase_cen"/>
</dbReference>
<evidence type="ECO:0000256" key="2">
    <source>
        <dbReference type="ARBA" id="ARBA00004496"/>
    </source>
</evidence>
<feature type="domain" description="Lipoyl-binding" evidence="27">
    <location>
        <begin position="1164"/>
        <end position="1238"/>
    </location>
</feature>
<evidence type="ECO:0000256" key="14">
    <source>
        <dbReference type="ARBA" id="ARBA00023015"/>
    </source>
</evidence>
<dbReference type="Pfam" id="PF21385">
    <property type="entry name" value="ACCA_BT"/>
    <property type="match status" value="1"/>
</dbReference>
<dbReference type="InterPro" id="IPR049074">
    <property type="entry name" value="ACCA_BT"/>
</dbReference>
<comment type="caution">
    <text evidence="23">Lacks conserved residue(s) required for the propagation of feature annotation.</text>
</comment>
<keyword evidence="33" id="KW-1185">Reference proteome</keyword>
<dbReference type="Proteomes" id="UP001497482">
    <property type="component" value="Chromosome 11"/>
</dbReference>
<keyword evidence="10 24" id="KW-0547">Nucleotide-binding</keyword>
<dbReference type="PROSITE" id="PS01283">
    <property type="entry name" value="TBOX_1"/>
    <property type="match status" value="1"/>
</dbReference>
<evidence type="ECO:0000256" key="25">
    <source>
        <dbReference type="SAM" id="MobiDB-lite"/>
    </source>
</evidence>
<gene>
    <name evidence="32" type="ORF">KC01_LOCUS5602</name>
</gene>
<keyword evidence="14" id="KW-0805">Transcription regulation</keyword>
<dbReference type="FunFam" id="2.40.460.10:FF:000001">
    <property type="entry name" value="Acetyl-CoA carboxylase 1"/>
    <property type="match status" value="1"/>
</dbReference>
<comment type="cofactor">
    <cofactor evidence="1">
        <name>biotin</name>
        <dbReference type="ChEBI" id="CHEBI:57586"/>
    </cofactor>
</comment>
<dbReference type="GO" id="GO:0045893">
    <property type="term" value="P:positive regulation of DNA-templated transcription"/>
    <property type="evidence" value="ECO:0007669"/>
    <property type="project" value="InterPro"/>
</dbReference>
<dbReference type="Pfam" id="PF01039">
    <property type="entry name" value="Carboxyl_trans"/>
    <property type="match status" value="1"/>
</dbReference>
<dbReference type="Gene3D" id="3.40.50.20">
    <property type="match status" value="1"/>
</dbReference>
<dbReference type="FunFam" id="3.30.1490.20:FF:000003">
    <property type="entry name" value="acetyl-CoA carboxylase isoform X1"/>
    <property type="match status" value="1"/>
</dbReference>
<dbReference type="PROSITE" id="PS50968">
    <property type="entry name" value="BIOTINYL_LIPOYL"/>
    <property type="match status" value="1"/>
</dbReference>
<dbReference type="Pfam" id="PF08326">
    <property type="entry name" value="ACC_central"/>
    <property type="match status" value="1"/>
</dbReference>
<keyword evidence="11" id="KW-0276">Fatty acid metabolism</keyword>
<dbReference type="SUPFAM" id="SSF52440">
    <property type="entry name" value="PreATP-grasp domain"/>
    <property type="match status" value="1"/>
</dbReference>
<dbReference type="Pfam" id="PF00907">
    <property type="entry name" value="T-box"/>
    <property type="match status" value="2"/>
</dbReference>
<dbReference type="Gene3D" id="3.30.1490.20">
    <property type="entry name" value="ATP-grasp fold, A domain"/>
    <property type="match status" value="1"/>
</dbReference>
<evidence type="ECO:0000259" key="31">
    <source>
        <dbReference type="PROSITE" id="PS50989"/>
    </source>
</evidence>
<keyword evidence="20 23" id="KW-0539">Nucleus</keyword>
<dbReference type="InterPro" id="IPR013815">
    <property type="entry name" value="ATP_grasp_subdomain_1"/>
</dbReference>
<keyword evidence="9" id="KW-0479">Metal-binding</keyword>
<dbReference type="InterPro" id="IPR046360">
    <property type="entry name" value="T-box_DNA-bd"/>
</dbReference>
<feature type="compositionally biased region" description="Pro residues" evidence="25">
    <location>
        <begin position="357"/>
        <end position="372"/>
    </location>
</feature>
<dbReference type="Gene3D" id="2.40.460.10">
    <property type="entry name" value="Biotin dependent carboxylase carboxyltransferase"/>
    <property type="match status" value="1"/>
</dbReference>
<dbReference type="SUPFAM" id="SSF52096">
    <property type="entry name" value="ClpP/crotonase"/>
    <property type="match status" value="2"/>
</dbReference>
<evidence type="ECO:0000256" key="5">
    <source>
        <dbReference type="ARBA" id="ARBA00022490"/>
    </source>
</evidence>
<dbReference type="GO" id="GO:0003989">
    <property type="term" value="F:acetyl-CoA carboxylase activity"/>
    <property type="evidence" value="ECO:0007669"/>
    <property type="project" value="UniProtKB-EC"/>
</dbReference>
<feature type="region of interest" description="Disordered" evidence="25">
    <location>
        <begin position="216"/>
        <end position="240"/>
    </location>
</feature>
<feature type="domain" description="CoA carboxyltransferase C-terminal" evidence="31">
    <location>
        <begin position="2331"/>
        <end position="2647"/>
    </location>
</feature>
<dbReference type="CDD" id="cd06850">
    <property type="entry name" value="biotinyl_domain"/>
    <property type="match status" value="1"/>
</dbReference>
<dbReference type="InterPro" id="IPR011762">
    <property type="entry name" value="COA_CT_N"/>
</dbReference>
<dbReference type="InterPro" id="IPR008967">
    <property type="entry name" value="p53-like_TF_DNA-bd_sf"/>
</dbReference>
<evidence type="ECO:0000256" key="7">
    <source>
        <dbReference type="ARBA" id="ARBA00022553"/>
    </source>
</evidence>
<keyword evidence="8" id="KW-0436">Ligase</keyword>
<feature type="domain" description="T-box" evidence="26">
    <location>
        <begin position="59"/>
        <end position="207"/>
    </location>
</feature>
<dbReference type="InterPro" id="IPR036960">
    <property type="entry name" value="T-box_sf"/>
</dbReference>
<dbReference type="FunFam" id="3.90.226.10:FF:000010">
    <property type="entry name" value="acetyl-CoA carboxylase isoform X2"/>
    <property type="match status" value="1"/>
</dbReference>
<evidence type="ECO:0000256" key="24">
    <source>
        <dbReference type="PROSITE-ProRule" id="PRU00409"/>
    </source>
</evidence>
<sequence>MAFHPPCASTTGALPRPSVVRVTPRFCDISQPLLNQSFRDPLHVQSPAEEPRDNPKVTLEAENLWKMFHEIETEMVITKSGRRMFPPFKVRVKVTGKADPEMPKRMYIHPDSPSRGDHWMSKAVAFHKLKLTNNTSDKHGFTILNSMHKYQPRFHIVRANSILKLPFCTFRTYIFPETEFIAVTAYQNEMITQLKIDNNPFAKGFRETGNGRREKKNTYCLSIDDPNEKENSDSDDFPEPLSEPLYSPLEVVNGPLLSLHLQQEAKNNGSLKEDVDTSWSDTSRIDTLGDAMTTHSRIHPSLYMCPVPPHSAPFQAELHPPQSTSPSLILLQLALSSAVPYGELHLYQPSFWSSSPVPPVPPSPVNPSPPQHLSPHSSRSIMRPSPYHISASLISSTNLQRDRKITCRLFSTVIAACSCRPVMAQQDRAAKRNPAMALLNSHFIVGSVSEENSEDELKTDLQLEDKDSRSISPSSGSSDSINEIGFDQVDLQSLRPSMSGLNLVKPSRDRRRIDLQRDFTVASPAEFVTRFGGNKVIEKVLIANNGIAAVKCMRSIRRWAYEMFRNERAIRFVVMVTPEDLKANAEYIKMADHYVPVPGGTNNNNYANVELILDIAKRIPVQAVWAGWGHASENPKLPELLHKNGIAFMGPPSQAMWALGDKIASSIVAQTAGIPTLPWSGTGLTVEWTDNCQTKKLISVPHDLYEHGCIQGVEDGLKAADAIGYPVMIKASEGGGGKGIRKVNIADDFPNMFRQVQAEVPGSPIFVMQLAKHARHLEVQILADHYGNAISLFGRDCSVQRRHQKIIEEAPATIAISDIFEEMEKCAVKLAKMVGYVSAGTVEYLYSQDGSFYFLELNPRLQVEHPCTEMVADVNLPAAQLQISMGIPLHRIKDIRMLYGVHPWGDCLIDFESLSTAPSPRGHVIAARITSENPDEGFKPSSGTVQELNFRSNKNVWGYFSVAAAGGLHEFADSQFGHCFSWGENREEAISNMVVALKELSIRGDFRTTVEYLIKLLETDNFQQNTIDTGWLDRLISEKMQAERPDTMLGIVSGALHVADVNLRNSVSNFLHSLERGQVLPAHTLLNTVDVELIYEGIKYVLTVTRQSPNSYVVIMNNSCVEVDVHRLSDGGLLLSYDGSSYTTYMKEEVDRYRITIGNKTCVFEKENDPSLLRSPSAGKIIQYTVEDGGHVFSGQCYAEIEVMKMVMTLTASESGCIHYVKRAGAALEPGCIIAKLQLDDPSRVQQAELHTGPLPSIQAVALRGEKLHRVFHNTLDHLVHIMNGFCLPEPFFGAKLKEWVERLMKTMRDPSLPLLELQDIMTSVSGRIPPAVEKSIKKEMAQYASNITSVLCQFPSQQIANILDSHAATLNKKSEREVFFMNTQSIVQLVQKYRSGIRGHMKAVVMDLLRQYLKVEIQFQNGHYDKCVFVLREENKVDMANVLNYIFSHAQVTKKNLLVTMLIDQLCGRDPTLTDELMTILTELTQLSKTTNAKVALRARQVLIASHLPSYELRHNQVESIFLSAIDMYGHQFCIENLQKLILSETSIFDVLPNFFYHSNQVVRMAALEVYVRRAYIAYELNSVQHRQLKDNTCIVEFQFMLPTSHPNRGNIPTLNRMSFSSNLNHYGMVHAASVSDVLLDSSFTPPCQRMGAMVSFRSFQEFTKNIKDVLSCFSDSPPPSPTFPEGGNPVLYGEEDTKSIQDEPIHILNVAIKTDSDIDDDGLAAMFREFTNSKKSLLFEHGIRRLTFLVAQKREFPKFFTFRARDKFEEDRIYRHLEPALAFQLELNRMRNFALTAIPCANHKMHLYLGAARVEAGAEVTDYRFFVRAIIRHSDLVTKEASFEYLHNEAERLLLEAMDELEVAFNNTTVRTDCNHIFLNFVPTVIMDPSKIEESVRSMVMRYGSRLWKLRVLQAELKINIRLTPTGKQIPIRLFLTNESGYYLDISLYKEVTDSRTGQVGPKDGQIMFQAYGDKQGPLHGMLINTPYVTKDLLQSKRFQAQSLGTTYVYDFPEMFRQSLKKLWHVTQNFAHIPKPPLPSEMLTFTELVLDPQGQLVQMNRLPGGNEIGMVAWRMTLRTPEYPAGREIIVISNDITHKIGSFGPQEDVLFLRASEMARESGIPRIYIAANSGARIGLAEEIRHMFHVAWQDPADPYKGFKYLYLTPQDYKKVSALNSVHCEHVEDEGESRYKITDIIGKDDGLGVENLKGSGMIAGESSLAYEEVITMNLVTCRAIGIGAYLVRLGQRTIQVDNSHIILTGAGALNKVLGRQVYTSNNQLGGIQIMHNNGVTHHTVCDDFEGVFALLQWLSYMPLCKTSPVPVIAAKDPIDRPVDFVPTKAPYDPRWMLAGRPSQTPKGSWQTGFFDYGSFLEIMQPWAQSVVVGRARLGGIPTGVVAVETRSVELSIPADPANLDSEAKIIQQAGQVWFPDSAFKTAQAIKDFNREGLPLIVFANWRGFSGGMKDMYDQVLKFGAYIVDGLREYMQPVLVYIPPQAELRGGSWVVIDPTINPRHMELYADKDSRGGVLEAEGTVEIKFRRKDLVKTMRRVDPIYMSLAERLGTPELSPPDRKDLETKLKEREEFLLPIYHQVAVQFADLHDTPGRMQEKGVITDILEWQTSRQFFYWRLRRLLLEDTVKRKIQVANTELTDGQIQAMLRRWFVEAEGAVKAYQWDNNEDVVIWLEKHLAEEEGARSIIDENIKYIRRDHILKQIRSLVQANPEVAMDSIVHMTQHISPTQRAEVVRILSTMESASS</sequence>
<evidence type="ECO:0000259" key="29">
    <source>
        <dbReference type="PROSITE" id="PS50979"/>
    </source>
</evidence>
<evidence type="ECO:0000313" key="33">
    <source>
        <dbReference type="Proteomes" id="UP001497482"/>
    </source>
</evidence>